<feature type="compositionally biased region" description="Basic residues" evidence="1">
    <location>
        <begin position="114"/>
        <end position="134"/>
    </location>
</feature>
<organism evidence="4 5">
    <name type="scientific">Pythium insidiosum</name>
    <name type="common">Pythiosis disease agent</name>
    <dbReference type="NCBI Taxonomy" id="114742"/>
    <lineage>
        <taxon>Eukaryota</taxon>
        <taxon>Sar</taxon>
        <taxon>Stramenopiles</taxon>
        <taxon>Oomycota</taxon>
        <taxon>Peronosporomycetes</taxon>
        <taxon>Pythiales</taxon>
        <taxon>Pythiaceae</taxon>
        <taxon>Pythium</taxon>
    </lineage>
</organism>
<dbReference type="InterPro" id="IPR014876">
    <property type="entry name" value="DEK_C"/>
</dbReference>
<dbReference type="PANTHER" id="PTHR13844">
    <property type="entry name" value="SWI/SNF-RELATED MATRIX-ASSOCIATED ACTIN-DEPENDENT REGULATOR OF CHROMATIN SUBFAMILY D"/>
    <property type="match status" value="1"/>
</dbReference>
<accession>A0AAD5LP71</accession>
<feature type="domain" description="DEK-C" evidence="3">
    <location>
        <begin position="23"/>
        <end position="78"/>
    </location>
</feature>
<feature type="region of interest" description="Disordered" evidence="1">
    <location>
        <begin position="80"/>
        <end position="148"/>
    </location>
</feature>
<feature type="region of interest" description="Disordered" evidence="1">
    <location>
        <begin position="356"/>
        <end position="390"/>
    </location>
</feature>
<keyword evidence="5" id="KW-1185">Reference proteome</keyword>
<dbReference type="AlphaFoldDB" id="A0AAD5LP71"/>
<evidence type="ECO:0008006" key="6">
    <source>
        <dbReference type="Google" id="ProtNLM"/>
    </source>
</evidence>
<reference evidence="4" key="1">
    <citation type="submission" date="2021-12" db="EMBL/GenBank/DDBJ databases">
        <title>Prjna785345.</title>
        <authorList>
            <person name="Rujirawat T."/>
            <person name="Krajaejun T."/>
        </authorList>
    </citation>
    <scope>NUCLEOTIDE SEQUENCE</scope>
    <source>
        <strain evidence="4">Pi057C3</strain>
    </source>
</reference>
<comment type="caution">
    <text evidence="4">The sequence shown here is derived from an EMBL/GenBank/DDBJ whole genome shotgun (WGS) entry which is preliminary data.</text>
</comment>
<gene>
    <name evidence="4" type="ORF">P43SY_009598</name>
</gene>
<dbReference type="Pfam" id="PF02201">
    <property type="entry name" value="SWIB"/>
    <property type="match status" value="2"/>
</dbReference>
<dbReference type="SUPFAM" id="SSF47592">
    <property type="entry name" value="SWIB/MDM2 domain"/>
    <property type="match status" value="2"/>
</dbReference>
<dbReference type="InterPro" id="IPR036885">
    <property type="entry name" value="SWIB_MDM2_dom_sf"/>
</dbReference>
<dbReference type="PROSITE" id="PS51998">
    <property type="entry name" value="DEK_C"/>
    <property type="match status" value="1"/>
</dbReference>
<proteinExistence type="predicted"/>
<dbReference type="EMBL" id="JAKCXM010000043">
    <property type="protein sequence ID" value="KAJ0405549.1"/>
    <property type="molecule type" value="Genomic_DNA"/>
</dbReference>
<evidence type="ECO:0000256" key="1">
    <source>
        <dbReference type="SAM" id="MobiDB-lite"/>
    </source>
</evidence>
<evidence type="ECO:0000259" key="2">
    <source>
        <dbReference type="PROSITE" id="PS51925"/>
    </source>
</evidence>
<dbReference type="Gene3D" id="1.10.245.10">
    <property type="entry name" value="SWIB/MDM2 domain"/>
    <property type="match status" value="2"/>
</dbReference>
<dbReference type="InterPro" id="IPR003121">
    <property type="entry name" value="SWIB_MDM2_domain"/>
</dbReference>
<evidence type="ECO:0000259" key="3">
    <source>
        <dbReference type="PROSITE" id="PS51998"/>
    </source>
</evidence>
<dbReference type="PROSITE" id="PS51925">
    <property type="entry name" value="SWIB_MDM2"/>
    <property type="match status" value="2"/>
</dbReference>
<evidence type="ECO:0000313" key="4">
    <source>
        <dbReference type="EMBL" id="KAJ0405549.1"/>
    </source>
</evidence>
<protein>
    <recommendedName>
        <fullName evidence="6">DM2 domain-containing protein</fullName>
    </recommendedName>
</protein>
<evidence type="ECO:0000313" key="5">
    <source>
        <dbReference type="Proteomes" id="UP001209570"/>
    </source>
</evidence>
<name>A0AAD5LP71_PYTIN</name>
<feature type="domain" description="DM2" evidence="2">
    <location>
        <begin position="146"/>
        <end position="223"/>
    </location>
</feature>
<dbReference type="SUPFAM" id="SSF109715">
    <property type="entry name" value="DEK C-terminal domain"/>
    <property type="match status" value="1"/>
</dbReference>
<feature type="compositionally biased region" description="Basic residues" evidence="1">
    <location>
        <begin position="251"/>
        <end position="264"/>
    </location>
</feature>
<feature type="region of interest" description="Disordered" evidence="1">
    <location>
        <begin position="222"/>
        <end position="284"/>
    </location>
</feature>
<dbReference type="CDD" id="cd10567">
    <property type="entry name" value="SWIB-MDM2_like"/>
    <property type="match status" value="2"/>
</dbReference>
<dbReference type="InterPro" id="IPR019835">
    <property type="entry name" value="SWIB_domain"/>
</dbReference>
<feature type="compositionally biased region" description="Acidic residues" evidence="1">
    <location>
        <begin position="84"/>
        <end position="109"/>
    </location>
</feature>
<dbReference type="Gene3D" id="1.10.10.60">
    <property type="entry name" value="Homeodomain-like"/>
    <property type="match status" value="1"/>
</dbReference>
<dbReference type="Pfam" id="PF08766">
    <property type="entry name" value="DEK_C"/>
    <property type="match status" value="1"/>
</dbReference>
<feature type="domain" description="DM2" evidence="2">
    <location>
        <begin position="280"/>
        <end position="357"/>
    </location>
</feature>
<dbReference type="Proteomes" id="UP001209570">
    <property type="component" value="Unassembled WGS sequence"/>
</dbReference>
<feature type="compositionally biased region" description="Basic and acidic residues" evidence="1">
    <location>
        <begin position="265"/>
        <end position="275"/>
    </location>
</feature>
<dbReference type="SMART" id="SM00151">
    <property type="entry name" value="SWIB"/>
    <property type="match status" value="2"/>
</dbReference>
<sequence>MSDAYHGLNLEFNLPVEAVAAVDVDEPQLHAAIRQILQGADLEHLSRRMIRTQLETQFHTDLSAWKEKINELILRVIEEQQHGEEEEEEEADEPEPSEEENEDDDDDDDEPKKRAAKAKKTKAAPKKKAATKRQRGTDGGSSSGGAFNMKLSLSPELAEVVGADMMARPQIVKALWEYIREHDLQDPQNKRVIRLDERLRNVFQRDTVTMFSVNKYVKRHVRKPEDLPPGGWDDIHRDGLSSDEDDEEKAAKKKAAATKKKKKATKTDDDGDEKKPRRNPFNAELALSPELAAVVGADRLARPQIVKHIWEYIRAHDLQDPEDKRTILLDETLRRVFQRDTVTMFSINKYIKRHAMKPENLPPGGWDAVQRNGESSDEDESSKPKKRAKK</sequence>